<dbReference type="Proteomes" id="UP001179121">
    <property type="component" value="Chromosome"/>
</dbReference>
<dbReference type="InterPro" id="IPR006143">
    <property type="entry name" value="RND_pump_MFP"/>
</dbReference>
<dbReference type="PANTHER" id="PTHR30097:SF4">
    <property type="entry name" value="SLR6042 PROTEIN"/>
    <property type="match status" value="1"/>
</dbReference>
<dbReference type="GO" id="GO:0030313">
    <property type="term" value="C:cell envelope"/>
    <property type="evidence" value="ECO:0007669"/>
    <property type="project" value="TreeGrafter"/>
</dbReference>
<dbReference type="GO" id="GO:0060003">
    <property type="term" value="P:copper ion export"/>
    <property type="evidence" value="ECO:0007669"/>
    <property type="project" value="TreeGrafter"/>
</dbReference>
<evidence type="ECO:0000256" key="5">
    <source>
        <dbReference type="ARBA" id="ARBA00058766"/>
    </source>
</evidence>
<keyword evidence="2" id="KW-0813">Transport</keyword>
<dbReference type="GO" id="GO:0015679">
    <property type="term" value="P:plasma membrane copper ion transport"/>
    <property type="evidence" value="ECO:0007669"/>
    <property type="project" value="TreeGrafter"/>
</dbReference>
<dbReference type="PANTHER" id="PTHR30097">
    <property type="entry name" value="CATION EFFLUX SYSTEM PROTEIN CUSB"/>
    <property type="match status" value="1"/>
</dbReference>
<dbReference type="PROSITE" id="PS51257">
    <property type="entry name" value="PROKAR_LIPOPROTEIN"/>
    <property type="match status" value="1"/>
</dbReference>
<evidence type="ECO:0000256" key="2">
    <source>
        <dbReference type="ARBA" id="ARBA00022448"/>
    </source>
</evidence>
<dbReference type="AlphaFoldDB" id="A0AA86MZD2"/>
<dbReference type="FunFam" id="2.40.30.170:FF:000010">
    <property type="entry name" value="Efflux RND transporter periplasmic adaptor subunit"/>
    <property type="match status" value="1"/>
</dbReference>
<dbReference type="Gene3D" id="2.40.50.100">
    <property type="match status" value="1"/>
</dbReference>
<dbReference type="SUPFAM" id="SSF111369">
    <property type="entry name" value="HlyD-like secretion proteins"/>
    <property type="match status" value="1"/>
</dbReference>
<name>A0AA86MZD2_9BACT</name>
<dbReference type="EMBL" id="OX365700">
    <property type="protein sequence ID" value="CAI4031839.1"/>
    <property type="molecule type" value="Genomic_DNA"/>
</dbReference>
<dbReference type="InterPro" id="IPR058792">
    <property type="entry name" value="Beta-barrel_RND_2"/>
</dbReference>
<evidence type="ECO:0000256" key="6">
    <source>
        <dbReference type="SAM" id="SignalP"/>
    </source>
</evidence>
<dbReference type="Pfam" id="PF25954">
    <property type="entry name" value="Beta-barrel_RND_2"/>
    <property type="match status" value="1"/>
</dbReference>
<feature type="signal peptide" evidence="6">
    <location>
        <begin position="1"/>
        <end position="20"/>
    </location>
</feature>
<dbReference type="InterPro" id="IPR058637">
    <property type="entry name" value="YknX-like_C"/>
</dbReference>
<comment type="function">
    <text evidence="5">CzcA and CzcB together would act in zinc efflux nearly as effectively as the complete czc efflux system (CzcABC). The CzcB protein is thought to funnel zinc cations to the CzcA transport protein.</text>
</comment>
<dbReference type="InterPro" id="IPR058647">
    <property type="entry name" value="BSH_CzcB-like"/>
</dbReference>
<proteinExistence type="inferred from homology"/>
<evidence type="ECO:0000256" key="3">
    <source>
        <dbReference type="ARBA" id="ARBA00022833"/>
    </source>
</evidence>
<dbReference type="NCBIfam" id="TIGR01730">
    <property type="entry name" value="RND_mfp"/>
    <property type="match status" value="1"/>
</dbReference>
<reference evidence="10" key="1">
    <citation type="submission" date="2022-10" db="EMBL/GenBank/DDBJ databases">
        <authorList>
            <person name="Koch H."/>
        </authorList>
    </citation>
    <scope>NUCLEOTIDE SEQUENCE</scope>
    <source>
        <strain evidence="10">DNF</strain>
    </source>
</reference>
<comment type="similarity">
    <text evidence="1">Belongs to the membrane fusion protein (MFP) (TC 8.A.1) family.</text>
</comment>
<organism evidence="10 11">
    <name type="scientific">Nitrospira tepida</name>
    <dbReference type="NCBI Taxonomy" id="2973512"/>
    <lineage>
        <taxon>Bacteria</taxon>
        <taxon>Pseudomonadati</taxon>
        <taxon>Nitrospirota</taxon>
        <taxon>Nitrospiria</taxon>
        <taxon>Nitrospirales</taxon>
        <taxon>Nitrospiraceae</taxon>
        <taxon>Nitrospira</taxon>
    </lineage>
</organism>
<dbReference type="Pfam" id="PF25973">
    <property type="entry name" value="BSH_CzcB"/>
    <property type="match status" value="1"/>
</dbReference>
<keyword evidence="3" id="KW-0862">Zinc</keyword>
<feature type="chain" id="PRO_5041677180" evidence="6">
    <location>
        <begin position="21"/>
        <end position="382"/>
    </location>
</feature>
<feature type="domain" description="CusB-like beta-barrel" evidence="7">
    <location>
        <begin position="235"/>
        <end position="306"/>
    </location>
</feature>
<dbReference type="GO" id="GO:0046686">
    <property type="term" value="P:response to cadmium ion"/>
    <property type="evidence" value="ECO:0007669"/>
    <property type="project" value="UniProtKB-KW"/>
</dbReference>
<dbReference type="Gene3D" id="2.40.420.20">
    <property type="match status" value="1"/>
</dbReference>
<dbReference type="Pfam" id="PF25989">
    <property type="entry name" value="YknX_C"/>
    <property type="match status" value="1"/>
</dbReference>
<evidence type="ECO:0000259" key="8">
    <source>
        <dbReference type="Pfam" id="PF25973"/>
    </source>
</evidence>
<dbReference type="InterPro" id="IPR051909">
    <property type="entry name" value="MFP_Cation_Efflux"/>
</dbReference>
<dbReference type="RefSeq" id="WP_289268600.1">
    <property type="nucleotide sequence ID" value="NZ_OX365700.1"/>
</dbReference>
<evidence type="ECO:0000256" key="4">
    <source>
        <dbReference type="ARBA" id="ARBA00043263"/>
    </source>
</evidence>
<evidence type="ECO:0000259" key="9">
    <source>
        <dbReference type="Pfam" id="PF25989"/>
    </source>
</evidence>
<evidence type="ECO:0000259" key="7">
    <source>
        <dbReference type="Pfam" id="PF25954"/>
    </source>
</evidence>
<feature type="domain" description="CzcB-like barrel-sandwich hybrid" evidence="8">
    <location>
        <begin position="78"/>
        <end position="229"/>
    </location>
</feature>
<keyword evidence="6" id="KW-0732">Signal</keyword>
<gene>
    <name evidence="10" type="ORF">DNFV4_02260</name>
</gene>
<dbReference type="GO" id="GO:0022857">
    <property type="term" value="F:transmembrane transporter activity"/>
    <property type="evidence" value="ECO:0007669"/>
    <property type="project" value="InterPro"/>
</dbReference>
<evidence type="ECO:0000313" key="10">
    <source>
        <dbReference type="EMBL" id="CAI4031839.1"/>
    </source>
</evidence>
<keyword evidence="11" id="KW-1185">Reference proteome</keyword>
<keyword evidence="4" id="KW-0105">Cadmium resistance</keyword>
<sequence>MKAVWFCVALAGAAALGACSGNDSPAVAPPASPRAASAPQPEAPDLRKRIEIAEVGYTTSHPALVLSGKVAYGEDRYSRISSPLQGRILEVRARLGDYVKPGDVLLVIDSPEITAVYSDYVKEASELEYATRAYELAKDLYETKALPQKDLKQAENDLIKARAEFRRAKERLLSLRVPAAELEKPLAQQRITSRFELKSPLAGTVVDRAVTPGQSVGGDPDQVLFTVADLSKLQVIADVYERDLSLVKVSQVARVNVEAYPGEDFPAVVAAIGDTVDPSSRTIKVRAWVNNEDHKLKPEMFARLNIDVADAQVFLTIPREAVIEVDGKHYVYLVTGDTGYQRHEVKVANVSGDQVRVLEGLSQGQRIVVKGAVLIKGQELKG</sequence>
<dbReference type="KEGG" id="nti:DNFV4_02260"/>
<evidence type="ECO:0000313" key="11">
    <source>
        <dbReference type="Proteomes" id="UP001179121"/>
    </source>
</evidence>
<evidence type="ECO:0000256" key="1">
    <source>
        <dbReference type="ARBA" id="ARBA00009477"/>
    </source>
</evidence>
<dbReference type="Gene3D" id="1.10.287.470">
    <property type="entry name" value="Helix hairpin bin"/>
    <property type="match status" value="1"/>
</dbReference>
<dbReference type="GO" id="GO:0016020">
    <property type="term" value="C:membrane"/>
    <property type="evidence" value="ECO:0007669"/>
    <property type="project" value="InterPro"/>
</dbReference>
<protein>
    <submittedName>
        <fullName evidence="10">Cobalt/zinc/cadmium efflux RND transporter, membrane fusion protein, CzcB family</fullName>
    </submittedName>
</protein>
<accession>A0AA86MZD2</accession>
<dbReference type="Gene3D" id="2.40.30.170">
    <property type="match status" value="1"/>
</dbReference>
<dbReference type="FunFam" id="2.40.420.20:FF:000006">
    <property type="entry name" value="RND family efflux transporter MFP subunit"/>
    <property type="match status" value="1"/>
</dbReference>
<feature type="domain" description="YknX-like C-terminal permuted SH3-like" evidence="9">
    <location>
        <begin position="315"/>
        <end position="375"/>
    </location>
</feature>